<keyword evidence="3" id="KW-0813">Transport</keyword>
<dbReference type="NCBIfam" id="TIGR00711">
    <property type="entry name" value="efflux_EmrB"/>
    <property type="match status" value="1"/>
</dbReference>
<dbReference type="GeneID" id="93099499"/>
<evidence type="ECO:0000256" key="4">
    <source>
        <dbReference type="ARBA" id="ARBA00022475"/>
    </source>
</evidence>
<keyword evidence="7 8" id="KW-0472">Membrane</keyword>
<feature type="transmembrane region" description="Helical" evidence="8">
    <location>
        <begin position="234"/>
        <end position="256"/>
    </location>
</feature>
<dbReference type="PANTHER" id="PTHR42718">
    <property type="entry name" value="MAJOR FACILITATOR SUPERFAMILY MULTIDRUG TRANSPORTER MFSC"/>
    <property type="match status" value="1"/>
</dbReference>
<dbReference type="PANTHER" id="PTHR42718:SF9">
    <property type="entry name" value="MAJOR FACILITATOR SUPERFAMILY MULTIDRUG TRANSPORTER MFSC"/>
    <property type="match status" value="1"/>
</dbReference>
<evidence type="ECO:0000256" key="2">
    <source>
        <dbReference type="ARBA" id="ARBA00008537"/>
    </source>
</evidence>
<evidence type="ECO:0000313" key="11">
    <source>
        <dbReference type="Proteomes" id="UP000546007"/>
    </source>
</evidence>
<dbReference type="CDD" id="cd17503">
    <property type="entry name" value="MFS_LmrB_MDR_like"/>
    <property type="match status" value="1"/>
</dbReference>
<dbReference type="SUPFAM" id="SSF103473">
    <property type="entry name" value="MFS general substrate transporter"/>
    <property type="match status" value="1"/>
</dbReference>
<feature type="transmembrane region" description="Helical" evidence="8">
    <location>
        <begin position="84"/>
        <end position="105"/>
    </location>
</feature>
<dbReference type="InterPro" id="IPR011701">
    <property type="entry name" value="MFS"/>
</dbReference>
<keyword evidence="6 8" id="KW-1133">Transmembrane helix</keyword>
<dbReference type="InterPro" id="IPR020846">
    <property type="entry name" value="MFS_dom"/>
</dbReference>
<dbReference type="GO" id="GO:0022857">
    <property type="term" value="F:transmembrane transporter activity"/>
    <property type="evidence" value="ECO:0007669"/>
    <property type="project" value="InterPro"/>
</dbReference>
<feature type="transmembrane region" description="Helical" evidence="8">
    <location>
        <begin position="340"/>
        <end position="360"/>
    </location>
</feature>
<dbReference type="InterPro" id="IPR004638">
    <property type="entry name" value="EmrB-like"/>
</dbReference>
<feature type="transmembrane region" description="Helical" evidence="8">
    <location>
        <begin position="493"/>
        <end position="511"/>
    </location>
</feature>
<evidence type="ECO:0000256" key="8">
    <source>
        <dbReference type="SAM" id="Phobius"/>
    </source>
</evidence>
<dbReference type="EMBL" id="JACIES010000002">
    <property type="protein sequence ID" value="MBB4025281.1"/>
    <property type="molecule type" value="Genomic_DNA"/>
</dbReference>
<reference evidence="10 11" key="1">
    <citation type="submission" date="2020-08" db="EMBL/GenBank/DDBJ databases">
        <title>Genomic Encyclopedia of Type Strains, Phase IV (KMG-IV): sequencing the most valuable type-strain genomes for metagenomic binning, comparative biology and taxonomic classification.</title>
        <authorList>
            <person name="Goeker M."/>
        </authorList>
    </citation>
    <scope>NUCLEOTIDE SEQUENCE [LARGE SCALE GENOMIC DNA]</scope>
    <source>
        <strain evidence="10 11">DSM 105721</strain>
    </source>
</reference>
<accession>A0A7W6MXW5</accession>
<keyword evidence="5 8" id="KW-0812">Transmembrane</keyword>
<evidence type="ECO:0000256" key="3">
    <source>
        <dbReference type="ARBA" id="ARBA00022448"/>
    </source>
</evidence>
<evidence type="ECO:0000256" key="7">
    <source>
        <dbReference type="ARBA" id="ARBA00023136"/>
    </source>
</evidence>
<dbReference type="Gene3D" id="1.20.1720.10">
    <property type="entry name" value="Multidrug resistance protein D"/>
    <property type="match status" value="1"/>
</dbReference>
<dbReference type="OrthoDB" id="9807274at2"/>
<dbReference type="PROSITE" id="PS50850">
    <property type="entry name" value="MFS"/>
    <property type="match status" value="1"/>
</dbReference>
<feature type="transmembrane region" description="Helical" evidence="8">
    <location>
        <begin position="366"/>
        <end position="387"/>
    </location>
</feature>
<protein>
    <submittedName>
        <fullName evidence="10">DHA2 family multidrug resistance protein</fullName>
    </submittedName>
</protein>
<feature type="transmembrane region" description="Helical" evidence="8">
    <location>
        <begin position="117"/>
        <end position="136"/>
    </location>
</feature>
<feature type="transmembrane region" description="Helical" evidence="8">
    <location>
        <begin position="277"/>
        <end position="300"/>
    </location>
</feature>
<sequence length="516" mass="57090">MNVVTATPIGGRSYKWLVLFNVMLTTFMAVLDSTVVNTGLPVIMGTLGASMNSAEWILTGYMLSMATILPAAGWLSDRFGYKRIFIFSLTVFTVGSFMCGNSTAIGELVFWRIFQGIGGGLLMPVGMAVVTTVFPVEQRGMALGFWAIASAASVSFGPLIGGYLVDNLNWNYIFFVNIPIGIFSIIYTMIVQQEYKTGMRQKFDIPGFITSAVFLPVFLYGLSEVTSSTNTKGWSSPLVLGCMWVAVVSFVLFLYTELTVKHPMINLKIFKDHNFSLANLIVFIFGIGMFGSTFLIPLYMQDSLGYSAYQTGLFFLPVGFLQAVASPLAGNASRWVNPKVVIVLGLFLLCTSFYMNYSFSFLTDKWYIMISLYLRGVGLGILYPPLLNVSLRQISNQQMAQASSVTNIVRQIGGSFGVAMFSHLLSQRQTYHTERYHEAIAYTGETYSNVVDGLSRFFSSSGGLGHTESVSYAKQYILEHVDMEAYISGINDVFFVAFVTTLLAVIPMLFLKTKRK</sequence>
<dbReference type="GO" id="GO:0005886">
    <property type="term" value="C:plasma membrane"/>
    <property type="evidence" value="ECO:0007669"/>
    <property type="project" value="UniProtKB-SubCell"/>
</dbReference>
<keyword evidence="11" id="KW-1185">Reference proteome</keyword>
<feature type="transmembrane region" description="Helical" evidence="8">
    <location>
        <begin position="170"/>
        <end position="191"/>
    </location>
</feature>
<comment type="caution">
    <text evidence="10">The sequence shown here is derived from an EMBL/GenBank/DDBJ whole genome shotgun (WGS) entry which is preliminary data.</text>
</comment>
<evidence type="ECO:0000256" key="1">
    <source>
        <dbReference type="ARBA" id="ARBA00004651"/>
    </source>
</evidence>
<dbReference type="PRINTS" id="PR01036">
    <property type="entry name" value="TCRTETB"/>
</dbReference>
<comment type="similarity">
    <text evidence="2">Belongs to the major facilitator superfamily. EmrB family.</text>
</comment>
<feature type="transmembrane region" description="Helical" evidence="8">
    <location>
        <begin position="306"/>
        <end position="328"/>
    </location>
</feature>
<evidence type="ECO:0000256" key="5">
    <source>
        <dbReference type="ARBA" id="ARBA00022692"/>
    </source>
</evidence>
<feature type="transmembrane region" description="Helical" evidence="8">
    <location>
        <begin position="203"/>
        <end position="222"/>
    </location>
</feature>
<feature type="transmembrane region" description="Helical" evidence="8">
    <location>
        <begin position="143"/>
        <end position="164"/>
    </location>
</feature>
<dbReference type="RefSeq" id="WP_124315791.1">
    <property type="nucleotide sequence ID" value="NZ_AP028155.1"/>
</dbReference>
<dbReference type="Proteomes" id="UP000546007">
    <property type="component" value="Unassembled WGS sequence"/>
</dbReference>
<feature type="transmembrane region" description="Helical" evidence="8">
    <location>
        <begin position="56"/>
        <end position="75"/>
    </location>
</feature>
<dbReference type="Gene3D" id="1.20.1250.20">
    <property type="entry name" value="MFS general substrate transporter like domains"/>
    <property type="match status" value="1"/>
</dbReference>
<name>A0A7W6MXW5_9BACT</name>
<dbReference type="AlphaFoldDB" id="A0A7W6MXW5"/>
<feature type="domain" description="Major facilitator superfamily (MFS) profile" evidence="9">
    <location>
        <begin position="18"/>
        <end position="516"/>
    </location>
</feature>
<gene>
    <name evidence="10" type="ORF">GGR14_001053</name>
</gene>
<proteinExistence type="inferred from homology"/>
<comment type="subcellular location">
    <subcellularLocation>
        <location evidence="1">Cell membrane</location>
        <topology evidence="1">Multi-pass membrane protein</topology>
    </subcellularLocation>
</comment>
<evidence type="ECO:0000313" key="10">
    <source>
        <dbReference type="EMBL" id="MBB4025281.1"/>
    </source>
</evidence>
<organism evidence="10 11">
    <name type="scientific">Butyricimonas faecihominis</name>
    <dbReference type="NCBI Taxonomy" id="1472416"/>
    <lineage>
        <taxon>Bacteria</taxon>
        <taxon>Pseudomonadati</taxon>
        <taxon>Bacteroidota</taxon>
        <taxon>Bacteroidia</taxon>
        <taxon>Bacteroidales</taxon>
        <taxon>Odoribacteraceae</taxon>
        <taxon>Butyricimonas</taxon>
    </lineage>
</organism>
<keyword evidence="4" id="KW-1003">Cell membrane</keyword>
<evidence type="ECO:0000259" key="9">
    <source>
        <dbReference type="PROSITE" id="PS50850"/>
    </source>
</evidence>
<feature type="transmembrane region" description="Helical" evidence="8">
    <location>
        <begin position="16"/>
        <end position="36"/>
    </location>
</feature>
<dbReference type="Pfam" id="PF07690">
    <property type="entry name" value="MFS_1"/>
    <property type="match status" value="1"/>
</dbReference>
<dbReference type="InterPro" id="IPR036259">
    <property type="entry name" value="MFS_trans_sf"/>
</dbReference>
<evidence type="ECO:0000256" key="6">
    <source>
        <dbReference type="ARBA" id="ARBA00022989"/>
    </source>
</evidence>